<comment type="similarity">
    <text evidence="2">Belongs to the GSP F family.</text>
</comment>
<evidence type="ECO:0000256" key="4">
    <source>
        <dbReference type="ARBA" id="ARBA00022519"/>
    </source>
</evidence>
<evidence type="ECO:0000256" key="5">
    <source>
        <dbReference type="ARBA" id="ARBA00022692"/>
    </source>
</evidence>
<keyword evidence="5 8" id="KW-0812">Transmembrane</keyword>
<dbReference type="GO" id="GO:0015628">
    <property type="term" value="P:protein secretion by the type II secretion system"/>
    <property type="evidence" value="ECO:0007669"/>
    <property type="project" value="TreeGrafter"/>
</dbReference>
<dbReference type="PANTHER" id="PTHR30012">
    <property type="entry name" value="GENERAL SECRETION PATHWAY PROTEIN"/>
    <property type="match status" value="1"/>
</dbReference>
<dbReference type="Proteomes" id="UP000295135">
    <property type="component" value="Unassembled WGS sequence"/>
</dbReference>
<dbReference type="PRINTS" id="PR00812">
    <property type="entry name" value="BCTERIALGSPF"/>
</dbReference>
<dbReference type="InterPro" id="IPR003004">
    <property type="entry name" value="GspF/PilC"/>
</dbReference>
<evidence type="ECO:0000256" key="2">
    <source>
        <dbReference type="ARBA" id="ARBA00005745"/>
    </source>
</evidence>
<organism evidence="10 11">
    <name type="scientific">Sulfuritortus calidifontis</name>
    <dbReference type="NCBI Taxonomy" id="1914471"/>
    <lineage>
        <taxon>Bacteria</taxon>
        <taxon>Pseudomonadati</taxon>
        <taxon>Pseudomonadota</taxon>
        <taxon>Betaproteobacteria</taxon>
        <taxon>Nitrosomonadales</taxon>
        <taxon>Thiobacillaceae</taxon>
        <taxon>Sulfuritortus</taxon>
    </lineage>
</organism>
<evidence type="ECO:0000256" key="1">
    <source>
        <dbReference type="ARBA" id="ARBA00004429"/>
    </source>
</evidence>
<dbReference type="OrthoDB" id="9805682at2"/>
<dbReference type="InterPro" id="IPR042094">
    <property type="entry name" value="T2SS_GspF_sf"/>
</dbReference>
<evidence type="ECO:0000256" key="7">
    <source>
        <dbReference type="ARBA" id="ARBA00023136"/>
    </source>
</evidence>
<evidence type="ECO:0000256" key="8">
    <source>
        <dbReference type="SAM" id="Phobius"/>
    </source>
</evidence>
<feature type="transmembrane region" description="Helical" evidence="8">
    <location>
        <begin position="377"/>
        <end position="398"/>
    </location>
</feature>
<feature type="domain" description="Type II secretion system protein GspF" evidence="9">
    <location>
        <begin position="71"/>
        <end position="194"/>
    </location>
</feature>
<dbReference type="RefSeq" id="WP_126463728.1">
    <property type="nucleotide sequence ID" value="NZ_AP018721.1"/>
</dbReference>
<evidence type="ECO:0000313" key="11">
    <source>
        <dbReference type="Proteomes" id="UP000295135"/>
    </source>
</evidence>
<name>A0A4R3JV88_9PROT</name>
<feature type="transmembrane region" description="Helical" evidence="8">
    <location>
        <begin position="224"/>
        <end position="243"/>
    </location>
</feature>
<keyword evidence="4" id="KW-0997">Cell inner membrane</keyword>
<protein>
    <submittedName>
        <fullName evidence="10">MSHA biogenesis protein MshG</fullName>
    </submittedName>
</protein>
<evidence type="ECO:0000256" key="3">
    <source>
        <dbReference type="ARBA" id="ARBA00022475"/>
    </source>
</evidence>
<dbReference type="Pfam" id="PF00482">
    <property type="entry name" value="T2SSF"/>
    <property type="match status" value="2"/>
</dbReference>
<keyword evidence="3" id="KW-1003">Cell membrane</keyword>
<dbReference type="InterPro" id="IPR018076">
    <property type="entry name" value="T2SS_GspF_dom"/>
</dbReference>
<dbReference type="Gene3D" id="1.20.81.30">
    <property type="entry name" value="Type II secretion system (T2SS), domain F"/>
    <property type="match status" value="2"/>
</dbReference>
<dbReference type="PANTHER" id="PTHR30012:SF4">
    <property type="entry name" value="MSHA BIOGENESIS PROTEIN MSHG"/>
    <property type="match status" value="1"/>
</dbReference>
<dbReference type="AlphaFoldDB" id="A0A4R3JV88"/>
<evidence type="ECO:0000256" key="6">
    <source>
        <dbReference type="ARBA" id="ARBA00022989"/>
    </source>
</evidence>
<comment type="caution">
    <text evidence="10">The sequence shown here is derived from an EMBL/GenBank/DDBJ whole genome shotgun (WGS) entry which is preliminary data.</text>
</comment>
<evidence type="ECO:0000259" key="9">
    <source>
        <dbReference type="Pfam" id="PF00482"/>
    </source>
</evidence>
<evidence type="ECO:0000313" key="10">
    <source>
        <dbReference type="EMBL" id="TCS71885.1"/>
    </source>
</evidence>
<keyword evidence="11" id="KW-1185">Reference proteome</keyword>
<proteinExistence type="inferred from homology"/>
<dbReference type="EMBL" id="SLZY01000007">
    <property type="protein sequence ID" value="TCS71885.1"/>
    <property type="molecule type" value="Genomic_DNA"/>
</dbReference>
<feature type="domain" description="Type II secretion system protein GspF" evidence="9">
    <location>
        <begin position="274"/>
        <end position="396"/>
    </location>
</feature>
<gene>
    <name evidence="10" type="ORF">EDC61_10723</name>
</gene>
<keyword evidence="7 8" id="KW-0472">Membrane</keyword>
<keyword evidence="6 8" id="KW-1133">Transmembrane helix</keyword>
<feature type="transmembrane region" description="Helical" evidence="8">
    <location>
        <begin position="173"/>
        <end position="197"/>
    </location>
</feature>
<sequence>MPAFAYKARNSRGELLTGRQEGTSPEAVADELARSGLIPVEVRPAKATGEFKLSLPKLLGDRVSDLDLMLFVRQMNSLLKAGVPILRALTSLADSAVKPALRNVLNGIREGLAAGRELSVSLRRYPNVFPDFFVNMVRVGETTGRLEEVFLRLYHHYEFEIDMRERVKGALRYPAFVVVAILAAIVVINVVVIPAFAKVYAQAKVELPLLTRILIGTSDWMVHWWPLLLGLLVLIVIGFRLWVGTPAGAYHWSRLLLKLPIAGKIVHKAALARFAKSLAVGHASGLPITQNLTSVARVVDNVYLASRIEQMRDGVERGESLTRVAAAAGVFTPVVLQMLAVGEETGDIERLLNEVGDMYQRDVEYEVKALSDQIEPILIVVMGILVLIVALGVFLPLWDLGKTMLRR</sequence>
<accession>A0A4R3JV88</accession>
<dbReference type="GO" id="GO:0005886">
    <property type="term" value="C:plasma membrane"/>
    <property type="evidence" value="ECO:0007669"/>
    <property type="project" value="UniProtKB-SubCell"/>
</dbReference>
<reference evidence="10 11" key="1">
    <citation type="submission" date="2019-03" db="EMBL/GenBank/DDBJ databases">
        <title>Genomic Encyclopedia of Type Strains, Phase IV (KMG-IV): sequencing the most valuable type-strain genomes for metagenomic binning, comparative biology and taxonomic classification.</title>
        <authorList>
            <person name="Goeker M."/>
        </authorList>
    </citation>
    <scope>NUCLEOTIDE SEQUENCE [LARGE SCALE GENOMIC DNA]</scope>
    <source>
        <strain evidence="10 11">DSM 103923</strain>
    </source>
</reference>
<feature type="transmembrane region" description="Helical" evidence="8">
    <location>
        <begin position="321"/>
        <end position="341"/>
    </location>
</feature>
<comment type="subcellular location">
    <subcellularLocation>
        <location evidence="1">Cell inner membrane</location>
        <topology evidence="1">Multi-pass membrane protein</topology>
    </subcellularLocation>
</comment>
<dbReference type="FunFam" id="1.20.81.30:FF:000001">
    <property type="entry name" value="Type II secretion system protein F"/>
    <property type="match status" value="2"/>
</dbReference>